<organism evidence="3 4">
    <name type="scientific">Desulfovibrio subterraneus</name>
    <dbReference type="NCBI Taxonomy" id="2718620"/>
    <lineage>
        <taxon>Bacteria</taxon>
        <taxon>Pseudomonadati</taxon>
        <taxon>Thermodesulfobacteriota</taxon>
        <taxon>Desulfovibrionia</taxon>
        <taxon>Desulfovibrionales</taxon>
        <taxon>Desulfovibrionaceae</taxon>
        <taxon>Desulfovibrio</taxon>
    </lineage>
</organism>
<dbReference type="InterPro" id="IPR050194">
    <property type="entry name" value="Glycosyltransferase_grp1"/>
</dbReference>
<dbReference type="AlphaFoldDB" id="A0A7J0BHL7"/>
<dbReference type="Pfam" id="PF13439">
    <property type="entry name" value="Glyco_transf_4"/>
    <property type="match status" value="1"/>
</dbReference>
<gene>
    <name evidence="3" type="ORF">DSM101010T_15750</name>
</gene>
<dbReference type="Gene3D" id="3.40.50.2000">
    <property type="entry name" value="Glycogen Phosphorylase B"/>
    <property type="match status" value="2"/>
</dbReference>
<dbReference type="PANTHER" id="PTHR45947">
    <property type="entry name" value="SULFOQUINOVOSYL TRANSFERASE SQD2"/>
    <property type="match status" value="1"/>
</dbReference>
<proteinExistence type="predicted"/>
<dbReference type="InterPro" id="IPR001296">
    <property type="entry name" value="Glyco_trans_1"/>
</dbReference>
<evidence type="ECO:0000259" key="2">
    <source>
        <dbReference type="Pfam" id="PF13439"/>
    </source>
</evidence>
<comment type="caution">
    <text evidence="3">The sequence shown here is derived from an EMBL/GenBank/DDBJ whole genome shotgun (WGS) entry which is preliminary data.</text>
</comment>
<dbReference type="GO" id="GO:0016758">
    <property type="term" value="F:hexosyltransferase activity"/>
    <property type="evidence" value="ECO:0007669"/>
    <property type="project" value="TreeGrafter"/>
</dbReference>
<feature type="domain" description="Glycosyltransferase subfamily 4-like N-terminal" evidence="2">
    <location>
        <begin position="15"/>
        <end position="180"/>
    </location>
</feature>
<sequence>MNIVQVCKYFYPKVTGVTSYVHSLSAALARRGHRVTVLTWGDADEEQQMDGFRLIRVGGRSREGLAAALAQLSGEGVADVVNTHGIWEHVPVVSGWCRKNMVPHVVTMHGTWMFLHTTDAYATLRGRLWYGLLYKKILWPRIMRRAAAAIVLNAQEEDMARHWALVQNCIHRIPNAVDTAMFTPALLSPEITGEASSVSENKRLQVVFAGALQSQKGLFTVLRAAERLNAAGTPVHWTICGGGPEEARARQIIADCGLENCVLLAGAVPRECMPQTYRDAGVVVLPSYGEPFGTVYLEAMASGVPCIGCRSGGTPEIICDGETGYLIEYDDDQALAERVSALAADVALRRRMGEAGRKRAEALFAWETVTSHLEDVYAQVSR</sequence>
<keyword evidence="3" id="KW-0808">Transferase</keyword>
<dbReference type="PANTHER" id="PTHR45947:SF3">
    <property type="entry name" value="SULFOQUINOVOSYL TRANSFERASE SQD2"/>
    <property type="match status" value="1"/>
</dbReference>
<dbReference type="SUPFAM" id="SSF53756">
    <property type="entry name" value="UDP-Glycosyltransferase/glycogen phosphorylase"/>
    <property type="match status" value="1"/>
</dbReference>
<dbReference type="RefSeq" id="WP_174404887.1">
    <property type="nucleotide sequence ID" value="NZ_BLVO01000013.1"/>
</dbReference>
<keyword evidence="4" id="KW-1185">Reference proteome</keyword>
<dbReference type="EMBL" id="BLVO01000013">
    <property type="protein sequence ID" value="GFM33210.1"/>
    <property type="molecule type" value="Genomic_DNA"/>
</dbReference>
<dbReference type="InterPro" id="IPR028098">
    <property type="entry name" value="Glyco_trans_4-like_N"/>
</dbReference>
<dbReference type="Pfam" id="PF00534">
    <property type="entry name" value="Glycos_transf_1"/>
    <property type="match status" value="1"/>
</dbReference>
<dbReference type="Proteomes" id="UP000503840">
    <property type="component" value="Unassembled WGS sequence"/>
</dbReference>
<evidence type="ECO:0000259" key="1">
    <source>
        <dbReference type="Pfam" id="PF00534"/>
    </source>
</evidence>
<name>A0A7J0BHL7_9BACT</name>
<feature type="domain" description="Glycosyl transferase family 1" evidence="1">
    <location>
        <begin position="197"/>
        <end position="359"/>
    </location>
</feature>
<accession>A0A7J0BHL7</accession>
<dbReference type="CDD" id="cd03801">
    <property type="entry name" value="GT4_PimA-like"/>
    <property type="match status" value="1"/>
</dbReference>
<evidence type="ECO:0000313" key="3">
    <source>
        <dbReference type="EMBL" id="GFM33210.1"/>
    </source>
</evidence>
<reference evidence="3 4" key="1">
    <citation type="submission" date="2020-05" db="EMBL/GenBank/DDBJ databases">
        <title>Draft genome sequence of Desulfovibrio sp. strain HN2T.</title>
        <authorList>
            <person name="Ueno A."/>
            <person name="Tamazawa S."/>
            <person name="Tamamura S."/>
            <person name="Murakami T."/>
            <person name="Kiyama T."/>
            <person name="Inomata H."/>
            <person name="Amano Y."/>
            <person name="Miyakawa K."/>
            <person name="Tamaki H."/>
            <person name="Naganuma T."/>
            <person name="Kaneko K."/>
        </authorList>
    </citation>
    <scope>NUCLEOTIDE SEQUENCE [LARGE SCALE GENOMIC DNA]</scope>
    <source>
        <strain evidence="3 4">HN2</strain>
    </source>
</reference>
<protein>
    <submittedName>
        <fullName evidence="3">Glycosyl transferase</fullName>
    </submittedName>
</protein>
<evidence type="ECO:0000313" key="4">
    <source>
        <dbReference type="Proteomes" id="UP000503840"/>
    </source>
</evidence>